<name>A0ABN9V1N6_9DINO</name>
<dbReference type="InterPro" id="IPR001478">
    <property type="entry name" value="PDZ"/>
</dbReference>
<reference evidence="3" key="1">
    <citation type="submission" date="2023-10" db="EMBL/GenBank/DDBJ databases">
        <authorList>
            <person name="Chen Y."/>
            <person name="Shah S."/>
            <person name="Dougan E. K."/>
            <person name="Thang M."/>
            <person name="Chan C."/>
        </authorList>
    </citation>
    <scope>NUCLEOTIDE SEQUENCE [LARGE SCALE GENOMIC DNA]</scope>
</reference>
<keyword evidence="4" id="KW-1185">Reference proteome</keyword>
<feature type="compositionally biased region" description="Acidic residues" evidence="1">
    <location>
        <begin position="313"/>
        <end position="322"/>
    </location>
</feature>
<feature type="compositionally biased region" description="Low complexity" evidence="1">
    <location>
        <begin position="279"/>
        <end position="294"/>
    </location>
</feature>
<dbReference type="PROSITE" id="PS50106">
    <property type="entry name" value="PDZ"/>
    <property type="match status" value="1"/>
</dbReference>
<feature type="region of interest" description="Disordered" evidence="1">
    <location>
        <begin position="275"/>
        <end position="322"/>
    </location>
</feature>
<evidence type="ECO:0000256" key="1">
    <source>
        <dbReference type="SAM" id="MobiDB-lite"/>
    </source>
</evidence>
<sequence length="322" mass="36356">MDKVLGWELKSSVDWEPVTINNILKGGIVEQWNTNNPEKMILVGDELLHVNKRHWLRNSTVFLSHLKFNYEHRDRLDGTFSIGLRRPRPVQERSDRSSARDALYKQTYSREFTAAFQLPEDDTSDKTMDDTMGWQLNVTKNWEPVTISKVMPGGALARWNEAHPEDAIVEGDEILHVNKRHWVRNSTLFLSHMRYNYEHRRNLTANGTLSLGLRRPRLVEEAHEQALRLSNVSQKIELALGYWNVFFPDEPINISNRRMGDAVQSLLLSRVAGAEDEAPAAAANDSSAVAAGDAPSPANGTDDDSDVIGASEDASEDEDQDP</sequence>
<gene>
    <name evidence="3" type="ORF">PCOR1329_LOCUS53762</name>
</gene>
<evidence type="ECO:0000259" key="2">
    <source>
        <dbReference type="PROSITE" id="PS50106"/>
    </source>
</evidence>
<comment type="caution">
    <text evidence="3">The sequence shown here is derived from an EMBL/GenBank/DDBJ whole genome shotgun (WGS) entry which is preliminary data.</text>
</comment>
<organism evidence="3 4">
    <name type="scientific">Prorocentrum cordatum</name>
    <dbReference type="NCBI Taxonomy" id="2364126"/>
    <lineage>
        <taxon>Eukaryota</taxon>
        <taxon>Sar</taxon>
        <taxon>Alveolata</taxon>
        <taxon>Dinophyceae</taxon>
        <taxon>Prorocentrales</taxon>
        <taxon>Prorocentraceae</taxon>
        <taxon>Prorocentrum</taxon>
    </lineage>
</organism>
<dbReference type="EMBL" id="CAUYUJ010016557">
    <property type="protein sequence ID" value="CAK0866631.1"/>
    <property type="molecule type" value="Genomic_DNA"/>
</dbReference>
<accession>A0ABN9V1N6</accession>
<protein>
    <recommendedName>
        <fullName evidence="2">PDZ domain-containing protein</fullName>
    </recommendedName>
</protein>
<feature type="domain" description="PDZ" evidence="2">
    <location>
        <begin position="115"/>
        <end position="187"/>
    </location>
</feature>
<proteinExistence type="predicted"/>
<evidence type="ECO:0000313" key="4">
    <source>
        <dbReference type="Proteomes" id="UP001189429"/>
    </source>
</evidence>
<evidence type="ECO:0000313" key="3">
    <source>
        <dbReference type="EMBL" id="CAK0866631.1"/>
    </source>
</evidence>
<dbReference type="Proteomes" id="UP001189429">
    <property type="component" value="Unassembled WGS sequence"/>
</dbReference>